<comment type="caution">
    <text evidence="2">The sequence shown here is derived from an EMBL/GenBank/DDBJ whole genome shotgun (WGS) entry which is preliminary data.</text>
</comment>
<evidence type="ECO:0000313" key="2">
    <source>
        <dbReference type="EMBL" id="KAJ7224707.1"/>
    </source>
</evidence>
<protein>
    <submittedName>
        <fullName evidence="2">Uncharacterized protein</fullName>
    </submittedName>
</protein>
<keyword evidence="3" id="KW-1185">Reference proteome</keyword>
<accession>A0AAD7E2L8</accession>
<reference evidence="2" key="1">
    <citation type="submission" date="2023-03" db="EMBL/GenBank/DDBJ databases">
        <title>Massive genome expansion in bonnet fungi (Mycena s.s.) driven by repeated elements and novel gene families across ecological guilds.</title>
        <authorList>
            <consortium name="Lawrence Berkeley National Laboratory"/>
            <person name="Harder C.B."/>
            <person name="Miyauchi S."/>
            <person name="Viragh M."/>
            <person name="Kuo A."/>
            <person name="Thoen E."/>
            <person name="Andreopoulos B."/>
            <person name="Lu D."/>
            <person name="Skrede I."/>
            <person name="Drula E."/>
            <person name="Henrissat B."/>
            <person name="Morin E."/>
            <person name="Kohler A."/>
            <person name="Barry K."/>
            <person name="LaButti K."/>
            <person name="Morin E."/>
            <person name="Salamov A."/>
            <person name="Lipzen A."/>
            <person name="Mereny Z."/>
            <person name="Hegedus B."/>
            <person name="Baldrian P."/>
            <person name="Stursova M."/>
            <person name="Weitz H."/>
            <person name="Taylor A."/>
            <person name="Grigoriev I.V."/>
            <person name="Nagy L.G."/>
            <person name="Martin F."/>
            <person name="Kauserud H."/>
        </authorList>
    </citation>
    <scope>NUCLEOTIDE SEQUENCE</scope>
    <source>
        <strain evidence="2">9144</strain>
    </source>
</reference>
<organism evidence="2 3">
    <name type="scientific">Mycena pura</name>
    <dbReference type="NCBI Taxonomy" id="153505"/>
    <lineage>
        <taxon>Eukaryota</taxon>
        <taxon>Fungi</taxon>
        <taxon>Dikarya</taxon>
        <taxon>Basidiomycota</taxon>
        <taxon>Agaricomycotina</taxon>
        <taxon>Agaricomycetes</taxon>
        <taxon>Agaricomycetidae</taxon>
        <taxon>Agaricales</taxon>
        <taxon>Marasmiineae</taxon>
        <taxon>Mycenaceae</taxon>
        <taxon>Mycena</taxon>
    </lineage>
</organism>
<gene>
    <name evidence="2" type="ORF">GGX14DRAFT_557559</name>
</gene>
<evidence type="ECO:0000256" key="1">
    <source>
        <dbReference type="SAM" id="MobiDB-lite"/>
    </source>
</evidence>
<feature type="region of interest" description="Disordered" evidence="1">
    <location>
        <begin position="127"/>
        <end position="146"/>
    </location>
</feature>
<dbReference type="Proteomes" id="UP001219525">
    <property type="component" value="Unassembled WGS sequence"/>
</dbReference>
<evidence type="ECO:0000313" key="3">
    <source>
        <dbReference type="Proteomes" id="UP001219525"/>
    </source>
</evidence>
<name>A0AAD7E2L8_9AGAR</name>
<dbReference type="AlphaFoldDB" id="A0AAD7E2L8"/>
<dbReference type="EMBL" id="JARJCW010000005">
    <property type="protein sequence ID" value="KAJ7224707.1"/>
    <property type="molecule type" value="Genomic_DNA"/>
</dbReference>
<proteinExistence type="predicted"/>
<sequence length="146" mass="16605">MHSQDPAAHRWLPADRALLHAPYCMPFSRKTRRFKLLSNRKTLCHDAACRLLLAASFQLTVRRKTRWLLLAAGCRHPLRAVRPQDPPAVVPRYTCQPTIPRYTPVAPRPTTRLMQHTRPGYNTLNYHPKLNTSGLKSPAPTAALNL</sequence>